<name>A0A6M5YN74_9BACT</name>
<organism evidence="2 3">
    <name type="scientific">Frigoriglobus tundricola</name>
    <dbReference type="NCBI Taxonomy" id="2774151"/>
    <lineage>
        <taxon>Bacteria</taxon>
        <taxon>Pseudomonadati</taxon>
        <taxon>Planctomycetota</taxon>
        <taxon>Planctomycetia</taxon>
        <taxon>Gemmatales</taxon>
        <taxon>Gemmataceae</taxon>
        <taxon>Frigoriglobus</taxon>
    </lineage>
</organism>
<proteinExistence type="predicted"/>
<gene>
    <name evidence="2" type="ORF">FTUN_3109</name>
</gene>
<feature type="compositionally biased region" description="Basic and acidic residues" evidence="1">
    <location>
        <begin position="44"/>
        <end position="53"/>
    </location>
</feature>
<protein>
    <submittedName>
        <fullName evidence="2">Uncharacterized protein</fullName>
    </submittedName>
</protein>
<evidence type="ECO:0000313" key="2">
    <source>
        <dbReference type="EMBL" id="QJW95559.1"/>
    </source>
</evidence>
<feature type="region of interest" description="Disordered" evidence="1">
    <location>
        <begin position="35"/>
        <end position="64"/>
    </location>
</feature>
<dbReference type="RefSeq" id="WP_171471320.1">
    <property type="nucleotide sequence ID" value="NZ_CP053452.2"/>
</dbReference>
<accession>A0A6M5YN74</accession>
<dbReference type="KEGG" id="ftj:FTUN_3109"/>
<dbReference type="AlphaFoldDB" id="A0A6M5YN74"/>
<evidence type="ECO:0000313" key="3">
    <source>
        <dbReference type="Proteomes" id="UP000503447"/>
    </source>
</evidence>
<evidence type="ECO:0000256" key="1">
    <source>
        <dbReference type="SAM" id="MobiDB-lite"/>
    </source>
</evidence>
<sequence length="132" mass="14919">MAEKSEVTPELLATFRRCTFARRVFVSYPSLWAKKPLGADDAPPDSREDEWHVSKPFTGEPFDPEEWELREGGWDHEHCDVCWATITDGMAYWPNIDPDAGQVDLCEACYPRVVALLVVDPRAEQGAPPDRG</sequence>
<reference evidence="3" key="1">
    <citation type="submission" date="2020-05" db="EMBL/GenBank/DDBJ databases">
        <title>Frigoriglobus tundricola gen. nov., sp. nov., a psychrotolerant cellulolytic planctomycete of the family Gemmataceae with two divergent copies of 16S rRNA gene.</title>
        <authorList>
            <person name="Kulichevskaya I.S."/>
            <person name="Ivanova A.A."/>
            <person name="Naumoff D.G."/>
            <person name="Beletsky A.V."/>
            <person name="Rijpstra W.I.C."/>
            <person name="Sinninghe Damste J.S."/>
            <person name="Mardanov A.V."/>
            <person name="Ravin N.V."/>
            <person name="Dedysh S.N."/>
        </authorList>
    </citation>
    <scope>NUCLEOTIDE SEQUENCE [LARGE SCALE GENOMIC DNA]</scope>
    <source>
        <strain evidence="3">PL17</strain>
    </source>
</reference>
<dbReference type="Proteomes" id="UP000503447">
    <property type="component" value="Chromosome"/>
</dbReference>
<keyword evidence="3" id="KW-1185">Reference proteome</keyword>
<dbReference type="EMBL" id="CP053452">
    <property type="protein sequence ID" value="QJW95559.1"/>
    <property type="molecule type" value="Genomic_DNA"/>
</dbReference>